<organism evidence="1 2">
    <name type="scientific">Thermosporothrix hazakensis</name>
    <dbReference type="NCBI Taxonomy" id="644383"/>
    <lineage>
        <taxon>Bacteria</taxon>
        <taxon>Bacillati</taxon>
        <taxon>Chloroflexota</taxon>
        <taxon>Ktedonobacteria</taxon>
        <taxon>Ktedonobacterales</taxon>
        <taxon>Thermosporotrichaceae</taxon>
        <taxon>Thermosporothrix</taxon>
    </lineage>
</organism>
<keyword evidence="2" id="KW-1185">Reference proteome</keyword>
<evidence type="ECO:0000313" key="2">
    <source>
        <dbReference type="Proteomes" id="UP000248806"/>
    </source>
</evidence>
<proteinExistence type="predicted"/>
<evidence type="ECO:0000313" key="1">
    <source>
        <dbReference type="EMBL" id="PZW16164.1"/>
    </source>
</evidence>
<dbReference type="Proteomes" id="UP000248806">
    <property type="component" value="Unassembled WGS sequence"/>
</dbReference>
<sequence>MEWHPQVDAAPLGRPLQALLGTQLLPMSEAPAATLITALQRNRVLCSFRWICFMGRRAWCGLMVCVQRERGAVLLCGERSVLVFALSSGENGGRVLALR</sequence>
<gene>
    <name evidence="1" type="ORF">EI42_06467</name>
</gene>
<reference evidence="1 2" key="1">
    <citation type="submission" date="2018-06" db="EMBL/GenBank/DDBJ databases">
        <title>Genomic Encyclopedia of Archaeal and Bacterial Type Strains, Phase II (KMG-II): from individual species to whole genera.</title>
        <authorList>
            <person name="Goeker M."/>
        </authorList>
    </citation>
    <scope>NUCLEOTIDE SEQUENCE [LARGE SCALE GENOMIC DNA]</scope>
    <source>
        <strain evidence="1 2">ATCC BAA-1881</strain>
    </source>
</reference>
<protein>
    <submittedName>
        <fullName evidence="1">Uncharacterized protein</fullName>
    </submittedName>
</protein>
<comment type="caution">
    <text evidence="1">The sequence shown here is derived from an EMBL/GenBank/DDBJ whole genome shotgun (WGS) entry which is preliminary data.</text>
</comment>
<dbReference type="EMBL" id="QKUF01000083">
    <property type="protein sequence ID" value="PZW16164.1"/>
    <property type="molecule type" value="Genomic_DNA"/>
</dbReference>
<dbReference type="AlphaFoldDB" id="A0A326TKZ2"/>
<accession>A0A326TKZ2</accession>
<name>A0A326TKZ2_THEHA</name>